<reference evidence="1 2" key="1">
    <citation type="submission" date="2018-01" db="EMBL/GenBank/DDBJ databases">
        <title>The complete genome sequence of Chromatium okenii LaCa, a purple sulfur bacterium with a turbulent life.</title>
        <authorList>
            <person name="Luedin S.M."/>
            <person name="Liechti N."/>
            <person name="Storelli N."/>
            <person name="Danza F."/>
            <person name="Wittwer M."/>
            <person name="Pothier J.F."/>
            <person name="Tonolla M.A."/>
        </authorList>
    </citation>
    <scope>NUCLEOTIDE SEQUENCE [LARGE SCALE GENOMIC DNA]</scope>
    <source>
        <strain evidence="1 2">LaCa</strain>
    </source>
</reference>
<evidence type="ECO:0000313" key="2">
    <source>
        <dbReference type="Proteomes" id="UP000239936"/>
    </source>
</evidence>
<dbReference type="AlphaFoldDB" id="A0A2S7XSB2"/>
<dbReference type="RefSeq" id="WP_105073973.1">
    <property type="nucleotide sequence ID" value="NZ_PPGH01000035.1"/>
</dbReference>
<sequence>MIEGGVVCAPSGRMQVSIFFTGVNWRKGFDSAVLSGFVVILARQRVDFLYTLPCWSRRLAEVKKLTD</sequence>
<evidence type="ECO:0000313" key="1">
    <source>
        <dbReference type="EMBL" id="PQJ96348.1"/>
    </source>
</evidence>
<gene>
    <name evidence="1" type="ORF">CXB77_11490</name>
</gene>
<comment type="caution">
    <text evidence="1">The sequence shown here is derived from an EMBL/GenBank/DDBJ whole genome shotgun (WGS) entry which is preliminary data.</text>
</comment>
<protein>
    <submittedName>
        <fullName evidence="1">Uncharacterized protein</fullName>
    </submittedName>
</protein>
<name>A0A2S7XSB2_9GAMM</name>
<accession>A0A2S7XSB2</accession>
<keyword evidence="2" id="KW-1185">Reference proteome</keyword>
<dbReference type="EMBL" id="PPGH01000035">
    <property type="protein sequence ID" value="PQJ96348.1"/>
    <property type="molecule type" value="Genomic_DNA"/>
</dbReference>
<proteinExistence type="predicted"/>
<dbReference type="Proteomes" id="UP000239936">
    <property type="component" value="Unassembled WGS sequence"/>
</dbReference>
<organism evidence="1 2">
    <name type="scientific">Chromatium okenii</name>
    <dbReference type="NCBI Taxonomy" id="61644"/>
    <lineage>
        <taxon>Bacteria</taxon>
        <taxon>Pseudomonadati</taxon>
        <taxon>Pseudomonadota</taxon>
        <taxon>Gammaproteobacteria</taxon>
        <taxon>Chromatiales</taxon>
        <taxon>Chromatiaceae</taxon>
        <taxon>Chromatium</taxon>
    </lineage>
</organism>